<reference evidence="7 8" key="1">
    <citation type="submission" date="2016-04" db="EMBL/GenBank/DDBJ databases">
        <title>Complete genome sequence of Dokdonella koreensis DS-123T.</title>
        <authorList>
            <person name="Kim J.F."/>
            <person name="Lee H."/>
            <person name="Kwak M.-J."/>
        </authorList>
    </citation>
    <scope>NUCLEOTIDE SEQUENCE [LARGE SCALE GENOMIC DNA]</scope>
    <source>
        <strain evidence="7 8">DS-123</strain>
    </source>
</reference>
<dbReference type="PANTHER" id="PTHR47506">
    <property type="entry name" value="TRANSCRIPTIONAL REGULATORY PROTEIN"/>
    <property type="match status" value="1"/>
</dbReference>
<feature type="domain" description="HTH tetR-type" evidence="6">
    <location>
        <begin position="23"/>
        <end position="83"/>
    </location>
</feature>
<dbReference type="PANTHER" id="PTHR47506:SF1">
    <property type="entry name" value="HTH-TYPE TRANSCRIPTIONAL REGULATOR YJDC"/>
    <property type="match status" value="1"/>
</dbReference>
<protein>
    <submittedName>
        <fullName evidence="7">Transcriptional regulator, TetR family</fullName>
    </submittedName>
</protein>
<feature type="region of interest" description="Disordered" evidence="5">
    <location>
        <begin position="1"/>
        <end position="21"/>
    </location>
</feature>
<dbReference type="AlphaFoldDB" id="A0A160DV05"/>
<evidence type="ECO:0000259" key="6">
    <source>
        <dbReference type="PROSITE" id="PS50977"/>
    </source>
</evidence>
<evidence type="ECO:0000313" key="7">
    <source>
        <dbReference type="EMBL" id="ANB18348.1"/>
    </source>
</evidence>
<dbReference type="STRING" id="1300342.I596_2340"/>
<dbReference type="Pfam" id="PF00440">
    <property type="entry name" value="TetR_N"/>
    <property type="match status" value="1"/>
</dbReference>
<dbReference type="KEGG" id="dko:I596_2340"/>
<evidence type="ECO:0000256" key="3">
    <source>
        <dbReference type="ARBA" id="ARBA00023163"/>
    </source>
</evidence>
<dbReference type="EMBL" id="CP015249">
    <property type="protein sequence ID" value="ANB18348.1"/>
    <property type="molecule type" value="Genomic_DNA"/>
</dbReference>
<evidence type="ECO:0000256" key="5">
    <source>
        <dbReference type="SAM" id="MobiDB-lite"/>
    </source>
</evidence>
<feature type="compositionally biased region" description="Basic and acidic residues" evidence="5">
    <location>
        <begin position="8"/>
        <end position="21"/>
    </location>
</feature>
<keyword evidence="3" id="KW-0804">Transcription</keyword>
<dbReference type="OrthoDB" id="4541465at2"/>
<dbReference type="PATRIC" id="fig|1300342.3.peg.2280"/>
<evidence type="ECO:0000256" key="1">
    <source>
        <dbReference type="ARBA" id="ARBA00023015"/>
    </source>
</evidence>
<dbReference type="InterPro" id="IPR009057">
    <property type="entry name" value="Homeodomain-like_sf"/>
</dbReference>
<organism evidence="7 8">
    <name type="scientific">Dokdonella koreensis DS-123</name>
    <dbReference type="NCBI Taxonomy" id="1300342"/>
    <lineage>
        <taxon>Bacteria</taxon>
        <taxon>Pseudomonadati</taxon>
        <taxon>Pseudomonadota</taxon>
        <taxon>Gammaproteobacteria</taxon>
        <taxon>Lysobacterales</taxon>
        <taxon>Rhodanobacteraceae</taxon>
        <taxon>Dokdonella</taxon>
    </lineage>
</organism>
<accession>A0A160DV05</accession>
<keyword evidence="2 4" id="KW-0238">DNA-binding</keyword>
<name>A0A160DV05_9GAMM</name>
<evidence type="ECO:0000256" key="4">
    <source>
        <dbReference type="PROSITE-ProRule" id="PRU00335"/>
    </source>
</evidence>
<proteinExistence type="predicted"/>
<keyword evidence="1" id="KW-0805">Transcription regulation</keyword>
<dbReference type="InterPro" id="IPR001647">
    <property type="entry name" value="HTH_TetR"/>
</dbReference>
<evidence type="ECO:0000256" key="2">
    <source>
        <dbReference type="ARBA" id="ARBA00023125"/>
    </source>
</evidence>
<keyword evidence="8" id="KW-1185">Reference proteome</keyword>
<feature type="DNA-binding region" description="H-T-H motif" evidence="4">
    <location>
        <begin position="46"/>
        <end position="65"/>
    </location>
</feature>
<dbReference type="Proteomes" id="UP000076830">
    <property type="component" value="Chromosome"/>
</dbReference>
<dbReference type="Gene3D" id="1.10.357.10">
    <property type="entry name" value="Tetracycline Repressor, domain 2"/>
    <property type="match status" value="1"/>
</dbReference>
<sequence length="205" mass="23171">MSSPTEKILPERAAGDKGENRSRLSAADWERAALDAIAEYGLAGIAVEPLARRLGVTKGSFYWHFPTREALLKAALERWERQDEEDIFDPLEPIVDPRARLRELFHRVANDMPSHVIFAALLKALDHPLVQPVIERVSQRRLDFLTVAYRQAGLDKVSAAQRARLAYTAYAGFLQLAWAGLPRLTHEEFEQYMEHVMATLLPAAN</sequence>
<dbReference type="PROSITE" id="PS50977">
    <property type="entry name" value="HTH_TETR_2"/>
    <property type="match status" value="1"/>
</dbReference>
<dbReference type="SUPFAM" id="SSF46689">
    <property type="entry name" value="Homeodomain-like"/>
    <property type="match status" value="1"/>
</dbReference>
<evidence type="ECO:0000313" key="8">
    <source>
        <dbReference type="Proteomes" id="UP000076830"/>
    </source>
</evidence>
<dbReference type="GO" id="GO:0003677">
    <property type="term" value="F:DNA binding"/>
    <property type="evidence" value="ECO:0007669"/>
    <property type="project" value="UniProtKB-UniRule"/>
</dbReference>
<gene>
    <name evidence="7" type="ORF">I596_2340</name>
</gene>